<dbReference type="AlphaFoldDB" id="A0A7G5XMT3"/>
<dbReference type="Gene3D" id="1.20.1600.10">
    <property type="entry name" value="Outer membrane efflux proteins (OEP)"/>
    <property type="match status" value="1"/>
</dbReference>
<dbReference type="Gene3D" id="2.20.200.10">
    <property type="entry name" value="Outer membrane efflux proteins (OEP)"/>
    <property type="match status" value="1"/>
</dbReference>
<gene>
    <name evidence="4" type="ORF">H4075_13265</name>
</gene>
<dbReference type="EMBL" id="CP060007">
    <property type="protein sequence ID" value="QNA46786.1"/>
    <property type="molecule type" value="Genomic_DNA"/>
</dbReference>
<evidence type="ECO:0000256" key="3">
    <source>
        <dbReference type="SAM" id="Coils"/>
    </source>
</evidence>
<evidence type="ECO:0000256" key="1">
    <source>
        <dbReference type="ARBA" id="ARBA00007613"/>
    </source>
</evidence>
<dbReference type="InterPro" id="IPR010131">
    <property type="entry name" value="MdtP/NodT-like"/>
</dbReference>
<dbReference type="PANTHER" id="PTHR30203:SF30">
    <property type="entry name" value="OUTER MEMBRANE PROTEIN-RELATED"/>
    <property type="match status" value="1"/>
</dbReference>
<organism evidence="4 5">
    <name type="scientific">Lacibacter sediminis</name>
    <dbReference type="NCBI Taxonomy" id="2760713"/>
    <lineage>
        <taxon>Bacteria</taxon>
        <taxon>Pseudomonadati</taxon>
        <taxon>Bacteroidota</taxon>
        <taxon>Chitinophagia</taxon>
        <taxon>Chitinophagales</taxon>
        <taxon>Chitinophagaceae</taxon>
        <taxon>Lacibacter</taxon>
    </lineage>
</organism>
<protein>
    <submittedName>
        <fullName evidence="4">Efflux transporter outer membrane subunit</fullName>
    </submittedName>
</protein>
<evidence type="ECO:0000313" key="5">
    <source>
        <dbReference type="Proteomes" id="UP000515344"/>
    </source>
</evidence>
<comment type="subcellular location">
    <subcellularLocation>
        <location evidence="2">Cell membrane</location>
        <topology evidence="2">Lipid-anchor</topology>
    </subcellularLocation>
</comment>
<dbReference type="PROSITE" id="PS51257">
    <property type="entry name" value="PROKAR_LIPOPROTEIN"/>
    <property type="match status" value="1"/>
</dbReference>
<keyword evidence="2" id="KW-0564">Palmitate</keyword>
<dbReference type="NCBIfam" id="TIGR01845">
    <property type="entry name" value="outer_NodT"/>
    <property type="match status" value="1"/>
</dbReference>
<keyword evidence="2" id="KW-0472">Membrane</keyword>
<keyword evidence="5" id="KW-1185">Reference proteome</keyword>
<dbReference type="GO" id="GO:0015562">
    <property type="term" value="F:efflux transmembrane transporter activity"/>
    <property type="evidence" value="ECO:0007669"/>
    <property type="project" value="InterPro"/>
</dbReference>
<feature type="coiled-coil region" evidence="3">
    <location>
        <begin position="434"/>
        <end position="461"/>
    </location>
</feature>
<keyword evidence="3" id="KW-0175">Coiled coil</keyword>
<dbReference type="PANTHER" id="PTHR30203">
    <property type="entry name" value="OUTER MEMBRANE CATION EFFLUX PROTEIN"/>
    <property type="match status" value="1"/>
</dbReference>
<name>A0A7G5XMT3_9BACT</name>
<evidence type="ECO:0000313" key="4">
    <source>
        <dbReference type="EMBL" id="QNA46786.1"/>
    </source>
</evidence>
<reference evidence="5" key="1">
    <citation type="submission" date="2020-08" db="EMBL/GenBank/DDBJ databases">
        <title>Lacibacter sp. S13-6-6 genome sequencing.</title>
        <authorList>
            <person name="Jin L."/>
        </authorList>
    </citation>
    <scope>NUCLEOTIDE SEQUENCE [LARGE SCALE GENOMIC DNA]</scope>
    <source>
        <strain evidence="5">S13-6-6</strain>
    </source>
</reference>
<dbReference type="Pfam" id="PF02321">
    <property type="entry name" value="OEP"/>
    <property type="match status" value="2"/>
</dbReference>
<evidence type="ECO:0000256" key="2">
    <source>
        <dbReference type="RuleBase" id="RU362097"/>
    </source>
</evidence>
<dbReference type="InterPro" id="IPR003423">
    <property type="entry name" value="OMP_efflux"/>
</dbReference>
<sequence length="473" mass="53397">MKITAKHLALFICIVWLGACKVPAVSSKQENKHTPAAYSNSQDTTNSAQIKWKQYFTDPNLLALIDTALINNQELNITLREIEMSKNEIMARKGEYLPFLHLKGGAAAERAGKYTWDGLSEEDWKTRPEKGHPYVGDFMIGTYFTWELDVWKKLRTAKKAAVVKYLSTIEGKNFMVTNIIAEIASSYYELMALDNLLAIIQQNIELQSNALQVVKLEKDAAKVTQLAVNRFEAQLLNTKNLQYEIQQKIIETENRINFLAGRFPQPVVRNSAAFNNLVLDPIFAGIPSQLLSYRPDIRQAELELAAAKLDVQVAKANFYPSFSLTAGVGLQAFNPVYLITPESILYNLAGDLVAPLINKNAIKTTYFNANEKQIQAVYNYERSILNAHIEVVNQLSRMDNFTKSYETKAKEVDILTQSITISNNLFRSARADYIEVLLTQREALESKIDLIEIKLKQLDAKVNIYKALGGGWN</sequence>
<keyword evidence="2" id="KW-0812">Transmembrane</keyword>
<proteinExistence type="inferred from homology"/>
<dbReference type="KEGG" id="lacs:H4075_13265"/>
<accession>A0A7G5XMT3</accession>
<dbReference type="SUPFAM" id="SSF56954">
    <property type="entry name" value="Outer membrane efflux proteins (OEP)"/>
    <property type="match status" value="1"/>
</dbReference>
<keyword evidence="2" id="KW-1134">Transmembrane beta strand</keyword>
<dbReference type="GO" id="GO:0005886">
    <property type="term" value="C:plasma membrane"/>
    <property type="evidence" value="ECO:0007669"/>
    <property type="project" value="UniProtKB-SubCell"/>
</dbReference>
<dbReference type="Proteomes" id="UP000515344">
    <property type="component" value="Chromosome"/>
</dbReference>
<keyword evidence="2" id="KW-0449">Lipoprotein</keyword>
<comment type="similarity">
    <text evidence="1 2">Belongs to the outer membrane factor (OMF) (TC 1.B.17) family.</text>
</comment>